<proteinExistence type="predicted"/>
<dbReference type="STRING" id="92487.SAMN02745130_02898"/>
<dbReference type="AlphaFoldDB" id="A0A1T4XFT3"/>
<feature type="compositionally biased region" description="Basic residues" evidence="1">
    <location>
        <begin position="287"/>
        <end position="297"/>
    </location>
</feature>
<organism evidence="2 3">
    <name type="scientific">Thiothrix eikelboomii</name>
    <dbReference type="NCBI Taxonomy" id="92487"/>
    <lineage>
        <taxon>Bacteria</taxon>
        <taxon>Pseudomonadati</taxon>
        <taxon>Pseudomonadota</taxon>
        <taxon>Gammaproteobacteria</taxon>
        <taxon>Thiotrichales</taxon>
        <taxon>Thiotrichaceae</taxon>
        <taxon>Thiothrix</taxon>
    </lineage>
</organism>
<accession>A0A1T4XFT3</accession>
<dbReference type="EMBL" id="FUYB01000016">
    <property type="protein sequence ID" value="SKA87925.1"/>
    <property type="molecule type" value="Genomic_DNA"/>
</dbReference>
<reference evidence="2 3" key="1">
    <citation type="submission" date="2017-02" db="EMBL/GenBank/DDBJ databases">
        <authorList>
            <person name="Peterson S.W."/>
        </authorList>
    </citation>
    <scope>NUCLEOTIDE SEQUENCE [LARGE SCALE GENOMIC DNA]</scope>
    <source>
        <strain evidence="2 3">ATCC 49788</strain>
    </source>
</reference>
<sequence length="297" mass="33602">MEIDRLQDVGNTIRLSRVAEQIAEIEGGAADILWVMRLCIDRGVRVCIKIAEPIYVWRWGNDPGFYVDLPVMGMGDYIEPMTGIAFLFSSTLETLIVDRVAKCSSLYLPNDSWDGGVEHLDIASHRHFLKQSFAEELKNKSTIPGLKRLENDMQAMIDRASDTDYLVIDTNDLYMSKKDMDRLLQLGAKEQEPASKISQSDVLKNTVQALPKDQPVDVESENIPIEKQSEQFQQDEEAGEPAAKKHKYDEWQAAVNDEYSKNNRQSHSAICARLAKSLGTSAENLRRRTTNPKNLKL</sequence>
<gene>
    <name evidence="2" type="ORF">SAMN02745130_02898</name>
</gene>
<name>A0A1T4XFT3_9GAMM</name>
<protein>
    <submittedName>
        <fullName evidence="2">Uncharacterized protein</fullName>
    </submittedName>
</protein>
<dbReference type="Proteomes" id="UP000190460">
    <property type="component" value="Unassembled WGS sequence"/>
</dbReference>
<feature type="region of interest" description="Disordered" evidence="1">
    <location>
        <begin position="211"/>
        <end position="248"/>
    </location>
</feature>
<evidence type="ECO:0000313" key="3">
    <source>
        <dbReference type="Proteomes" id="UP000190460"/>
    </source>
</evidence>
<evidence type="ECO:0000313" key="2">
    <source>
        <dbReference type="EMBL" id="SKA87925.1"/>
    </source>
</evidence>
<feature type="region of interest" description="Disordered" evidence="1">
    <location>
        <begin position="276"/>
        <end position="297"/>
    </location>
</feature>
<keyword evidence="3" id="KW-1185">Reference proteome</keyword>
<evidence type="ECO:0000256" key="1">
    <source>
        <dbReference type="SAM" id="MobiDB-lite"/>
    </source>
</evidence>
<dbReference type="RefSeq" id="WP_078923351.1">
    <property type="nucleotide sequence ID" value="NZ_FUYB01000016.1"/>
</dbReference>